<dbReference type="InterPro" id="IPR017802">
    <property type="entry name" value="VWFA-rel_acidobac-type"/>
</dbReference>
<gene>
    <name evidence="3" type="ORF">HNQ77_001914</name>
</gene>
<feature type="signal peptide" evidence="2">
    <location>
        <begin position="1"/>
        <end position="21"/>
    </location>
</feature>
<feature type="region of interest" description="Disordered" evidence="1">
    <location>
        <begin position="78"/>
        <end position="110"/>
    </location>
</feature>
<evidence type="ECO:0000313" key="3">
    <source>
        <dbReference type="EMBL" id="MBB6143965.1"/>
    </source>
</evidence>
<dbReference type="Proteomes" id="UP000538666">
    <property type="component" value="Unassembled WGS sequence"/>
</dbReference>
<dbReference type="OrthoDB" id="127623at2"/>
<dbReference type="EMBL" id="JACHEK010000003">
    <property type="protein sequence ID" value="MBB6143965.1"/>
    <property type="molecule type" value="Genomic_DNA"/>
</dbReference>
<protein>
    <submittedName>
        <fullName evidence="3">VWFA-related protein</fullName>
    </submittedName>
</protein>
<proteinExistence type="predicted"/>
<dbReference type="AlphaFoldDB" id="A0A841JTY3"/>
<sequence>MVRSVAGCLLSLAVWPLLCLAQTSTSDTAFRITSRIVYVNVVVRDRQGHVVHGLAQRDFRLTEDGALQSIDYFDERRYPPGEEHGSGSAGSPVSEPGLRPSPTSEFTNVPAAGAASDSVSIILFDLLNTVATDQESARRHLLNFLGSLPREQKVALFVLTNRLQMVQSFTGSSDRLIEAARHIDPRNFGLIKSDGESMQDVDMFAGFAKAVGAGALLTQVEQAERDEKAGDEAIRARITIAALSELARATSGYPGRKNLLWLAESFPLAAGAQLERSKVESRSNLLEARETANLIADAQIAVYPINLLGLDTGAVGSNVSGASSVSAMGAPQGSLLKPQKGDTLRTQFTARAILRDQMEELAGQTGGEPFTNTNDFTRALQLSMEDGSNYYTLVYRPQNQKWDGRFRRIHLEVVRKGCSLSYRRGYFALDNTDSASSVEELNAALQPETHEWTMLLLHSKVEITGRMVSVKSALDAASLGLNSADDGHRRGRLLVRLVVFPDSQAAADHANRVVVSQGSAVLDLDFDAARYQEALSNGVSFTQQLKLVPGHYRLRLGVADPGSHRLGTLDMPVVVNP</sequence>
<dbReference type="NCBIfam" id="TIGR03436">
    <property type="entry name" value="acidobact_VWFA"/>
    <property type="match status" value="1"/>
</dbReference>
<organism evidence="3 4">
    <name type="scientific">Silvibacterium bohemicum</name>
    <dbReference type="NCBI Taxonomy" id="1577686"/>
    <lineage>
        <taxon>Bacteria</taxon>
        <taxon>Pseudomonadati</taxon>
        <taxon>Acidobacteriota</taxon>
        <taxon>Terriglobia</taxon>
        <taxon>Terriglobales</taxon>
        <taxon>Acidobacteriaceae</taxon>
        <taxon>Silvibacterium</taxon>
    </lineage>
</organism>
<comment type="caution">
    <text evidence="3">The sequence shown here is derived from an EMBL/GenBank/DDBJ whole genome shotgun (WGS) entry which is preliminary data.</text>
</comment>
<feature type="chain" id="PRO_5033046780" evidence="2">
    <location>
        <begin position="22"/>
        <end position="577"/>
    </location>
</feature>
<evidence type="ECO:0000256" key="1">
    <source>
        <dbReference type="SAM" id="MobiDB-lite"/>
    </source>
</evidence>
<keyword evidence="2" id="KW-0732">Signal</keyword>
<dbReference type="RefSeq" id="WP_050058477.1">
    <property type="nucleotide sequence ID" value="NZ_JACHEK010000003.1"/>
</dbReference>
<evidence type="ECO:0000256" key="2">
    <source>
        <dbReference type="SAM" id="SignalP"/>
    </source>
</evidence>
<accession>A0A841JTY3</accession>
<keyword evidence="4" id="KW-1185">Reference proteome</keyword>
<evidence type="ECO:0000313" key="4">
    <source>
        <dbReference type="Proteomes" id="UP000538666"/>
    </source>
</evidence>
<name>A0A841JTY3_9BACT</name>
<reference evidence="3 4" key="1">
    <citation type="submission" date="2020-08" db="EMBL/GenBank/DDBJ databases">
        <title>Genomic Encyclopedia of Type Strains, Phase IV (KMG-IV): sequencing the most valuable type-strain genomes for metagenomic binning, comparative biology and taxonomic classification.</title>
        <authorList>
            <person name="Goeker M."/>
        </authorList>
    </citation>
    <scope>NUCLEOTIDE SEQUENCE [LARGE SCALE GENOMIC DNA]</scope>
    <source>
        <strain evidence="3 4">DSM 103733</strain>
    </source>
</reference>